<organism evidence="2 3">
    <name type="scientific">Eumeta variegata</name>
    <name type="common">Bagworm moth</name>
    <name type="synonym">Eumeta japonica</name>
    <dbReference type="NCBI Taxonomy" id="151549"/>
    <lineage>
        <taxon>Eukaryota</taxon>
        <taxon>Metazoa</taxon>
        <taxon>Ecdysozoa</taxon>
        <taxon>Arthropoda</taxon>
        <taxon>Hexapoda</taxon>
        <taxon>Insecta</taxon>
        <taxon>Pterygota</taxon>
        <taxon>Neoptera</taxon>
        <taxon>Endopterygota</taxon>
        <taxon>Lepidoptera</taxon>
        <taxon>Glossata</taxon>
        <taxon>Ditrysia</taxon>
        <taxon>Tineoidea</taxon>
        <taxon>Psychidae</taxon>
        <taxon>Oiketicinae</taxon>
        <taxon>Eumeta</taxon>
    </lineage>
</organism>
<protein>
    <submittedName>
        <fullName evidence="2">Uncharacterized protein</fullName>
    </submittedName>
</protein>
<comment type="caution">
    <text evidence="2">The sequence shown here is derived from an EMBL/GenBank/DDBJ whole genome shotgun (WGS) entry which is preliminary data.</text>
</comment>
<reference evidence="2 3" key="1">
    <citation type="journal article" date="2019" name="Commun. Biol.">
        <title>The bagworm genome reveals a unique fibroin gene that provides high tensile strength.</title>
        <authorList>
            <person name="Kono N."/>
            <person name="Nakamura H."/>
            <person name="Ohtoshi R."/>
            <person name="Tomita M."/>
            <person name="Numata K."/>
            <person name="Arakawa K."/>
        </authorList>
    </citation>
    <scope>NUCLEOTIDE SEQUENCE [LARGE SCALE GENOMIC DNA]</scope>
</reference>
<feature type="region of interest" description="Disordered" evidence="1">
    <location>
        <begin position="24"/>
        <end position="53"/>
    </location>
</feature>
<accession>A0A4C1ZVU8</accession>
<evidence type="ECO:0000313" key="3">
    <source>
        <dbReference type="Proteomes" id="UP000299102"/>
    </source>
</evidence>
<dbReference type="AlphaFoldDB" id="A0A4C1ZVU8"/>
<dbReference type="Proteomes" id="UP000299102">
    <property type="component" value="Unassembled WGS sequence"/>
</dbReference>
<name>A0A4C1ZVU8_EUMVA</name>
<dbReference type="EMBL" id="BGZK01002330">
    <property type="protein sequence ID" value="GBP92991.1"/>
    <property type="molecule type" value="Genomic_DNA"/>
</dbReference>
<feature type="compositionally biased region" description="Pro residues" evidence="1">
    <location>
        <begin position="32"/>
        <end position="47"/>
    </location>
</feature>
<proteinExistence type="predicted"/>
<gene>
    <name evidence="2" type="ORF">EVAR_63635_1</name>
</gene>
<evidence type="ECO:0000256" key="1">
    <source>
        <dbReference type="SAM" id="MobiDB-lite"/>
    </source>
</evidence>
<evidence type="ECO:0000313" key="2">
    <source>
        <dbReference type="EMBL" id="GBP92991.1"/>
    </source>
</evidence>
<sequence>MRLSALGFCLRNCSRSAGVIANRKLTNRGPVASPPAPGPRPPAPPPYRRPRRASFPLRYSVPETHSASPGPIYNERIQSSLSADSFVTYSRAGGVSLLMSAVAKTLHLPVRPAPNRMQTAPEYVPPRRVRERGRCGFKGGSLS</sequence>
<keyword evidence="3" id="KW-1185">Reference proteome</keyword>
<feature type="region of interest" description="Disordered" evidence="1">
    <location>
        <begin position="113"/>
        <end position="143"/>
    </location>
</feature>